<dbReference type="Proteomes" id="UP001057402">
    <property type="component" value="Chromosome 2"/>
</dbReference>
<evidence type="ECO:0000313" key="2">
    <source>
        <dbReference type="Proteomes" id="UP001057402"/>
    </source>
</evidence>
<organism evidence="1 2">
    <name type="scientific">Melastoma candidum</name>
    <dbReference type="NCBI Taxonomy" id="119954"/>
    <lineage>
        <taxon>Eukaryota</taxon>
        <taxon>Viridiplantae</taxon>
        <taxon>Streptophyta</taxon>
        <taxon>Embryophyta</taxon>
        <taxon>Tracheophyta</taxon>
        <taxon>Spermatophyta</taxon>
        <taxon>Magnoliopsida</taxon>
        <taxon>eudicotyledons</taxon>
        <taxon>Gunneridae</taxon>
        <taxon>Pentapetalae</taxon>
        <taxon>rosids</taxon>
        <taxon>malvids</taxon>
        <taxon>Myrtales</taxon>
        <taxon>Melastomataceae</taxon>
        <taxon>Melastomatoideae</taxon>
        <taxon>Melastomateae</taxon>
        <taxon>Melastoma</taxon>
    </lineage>
</organism>
<keyword evidence="2" id="KW-1185">Reference proteome</keyword>
<comment type="caution">
    <text evidence="1">The sequence shown here is derived from an EMBL/GenBank/DDBJ whole genome shotgun (WGS) entry which is preliminary data.</text>
</comment>
<gene>
    <name evidence="1" type="ORF">MLD38_004859</name>
</gene>
<proteinExistence type="predicted"/>
<name>A0ACB9S7W7_9MYRT</name>
<protein>
    <submittedName>
        <fullName evidence="1">Uncharacterized protein</fullName>
    </submittedName>
</protein>
<sequence length="152" mass="17417">MWYALAQNLACQFLPLVPSQSMDSYRAEREPPTSPRRSLSRFVPCQSTIQPLPTKRNLRKKRASEGRSTDEIEQFLAPASITVRQRPTVSAVELKDPENVLGRGYEQKGRYALSPELGHSEDVDSLESQRKLSRVRDVDQFSREEVDDYMSE</sequence>
<accession>A0ACB9S7W7</accession>
<dbReference type="EMBL" id="CM042881">
    <property type="protein sequence ID" value="KAI4386990.1"/>
    <property type="molecule type" value="Genomic_DNA"/>
</dbReference>
<evidence type="ECO:0000313" key="1">
    <source>
        <dbReference type="EMBL" id="KAI4386990.1"/>
    </source>
</evidence>
<reference evidence="2" key="1">
    <citation type="journal article" date="2023" name="Front. Plant Sci.">
        <title>Chromosomal-level genome assembly of Melastoma candidum provides insights into trichome evolution.</title>
        <authorList>
            <person name="Zhong Y."/>
            <person name="Wu W."/>
            <person name="Sun C."/>
            <person name="Zou P."/>
            <person name="Liu Y."/>
            <person name="Dai S."/>
            <person name="Zhou R."/>
        </authorList>
    </citation>
    <scope>NUCLEOTIDE SEQUENCE [LARGE SCALE GENOMIC DNA]</scope>
</reference>